<dbReference type="STRING" id="229920.ADM99_10340"/>
<evidence type="ECO:0000259" key="1">
    <source>
        <dbReference type="Pfam" id="PF02579"/>
    </source>
</evidence>
<dbReference type="InterPro" id="IPR036105">
    <property type="entry name" value="DiNase_FeMo-co_biosyn_sf"/>
</dbReference>
<dbReference type="PATRIC" id="fig|229920.5.peg.1979"/>
<proteinExistence type="predicted"/>
<comment type="caution">
    <text evidence="2">The sequence shown here is derived from an EMBL/GenBank/DDBJ whole genome shotgun (WGS) entry which is preliminary data.</text>
</comment>
<dbReference type="PANTHER" id="PTHR33937:SF2">
    <property type="entry name" value="DINITROGENASE IRON-MOLYBDENUM COFACTOR BIOSYNTHESIS DOMAIN-CONTAINING PROTEIN"/>
    <property type="match status" value="1"/>
</dbReference>
<dbReference type="SUPFAM" id="SSF53146">
    <property type="entry name" value="Nitrogenase accessory factor-like"/>
    <property type="match status" value="1"/>
</dbReference>
<dbReference type="PANTHER" id="PTHR33937">
    <property type="entry name" value="IRON-MOLYBDENUM PROTEIN-RELATED-RELATED"/>
    <property type="match status" value="1"/>
</dbReference>
<dbReference type="AlphaFoldDB" id="A0A0P6X9X5"/>
<feature type="domain" description="Dinitrogenase iron-molybdenum cofactor biosynthesis" evidence="1">
    <location>
        <begin position="9"/>
        <end position="120"/>
    </location>
</feature>
<keyword evidence="3" id="KW-1185">Reference proteome</keyword>
<dbReference type="InterPro" id="IPR051840">
    <property type="entry name" value="NifX/NifY_domain"/>
</dbReference>
<organism evidence="2 3">
    <name type="scientific">Leptolinea tardivitalis</name>
    <dbReference type="NCBI Taxonomy" id="229920"/>
    <lineage>
        <taxon>Bacteria</taxon>
        <taxon>Bacillati</taxon>
        <taxon>Chloroflexota</taxon>
        <taxon>Anaerolineae</taxon>
        <taxon>Anaerolineales</taxon>
        <taxon>Anaerolineaceae</taxon>
        <taxon>Leptolinea</taxon>
    </lineage>
</organism>
<accession>A0A0P6X9X5</accession>
<dbReference type="EMBL" id="LGCK01000010">
    <property type="protein sequence ID" value="KPL71960.1"/>
    <property type="molecule type" value="Genomic_DNA"/>
</dbReference>
<dbReference type="InterPro" id="IPR003731">
    <property type="entry name" value="Di-Nase_FeMo-co_biosynth"/>
</dbReference>
<dbReference type="Pfam" id="PF02579">
    <property type="entry name" value="Nitro_FeMo-Co"/>
    <property type="match status" value="1"/>
</dbReference>
<evidence type="ECO:0000313" key="3">
    <source>
        <dbReference type="Proteomes" id="UP000050430"/>
    </source>
</evidence>
<dbReference type="CDD" id="cd00562">
    <property type="entry name" value="NifX_NifB"/>
    <property type="match status" value="1"/>
</dbReference>
<dbReference type="Gene3D" id="3.30.420.130">
    <property type="entry name" value="Dinitrogenase iron-molybdenum cofactor biosynthesis domain"/>
    <property type="match status" value="1"/>
</dbReference>
<name>A0A0P6X9X5_9CHLR</name>
<protein>
    <recommendedName>
        <fullName evidence="1">Dinitrogenase iron-molybdenum cofactor biosynthesis domain-containing protein</fullName>
    </recommendedName>
</protein>
<reference evidence="2 3" key="1">
    <citation type="submission" date="2015-07" db="EMBL/GenBank/DDBJ databases">
        <title>Genome sequence of Leptolinea tardivitalis DSM 16556.</title>
        <authorList>
            <person name="Hemp J."/>
            <person name="Ward L.M."/>
            <person name="Pace L.A."/>
            <person name="Fischer W.W."/>
        </authorList>
    </citation>
    <scope>NUCLEOTIDE SEQUENCE [LARGE SCALE GENOMIC DNA]</scope>
    <source>
        <strain evidence="2 3">YMTK-2</strain>
    </source>
</reference>
<sequence>MKIAVVSDDGQNLSQHFGRAPYYIVFSIQEGKITGKEIREKMGHNQFAAEHNHEHDHGQHHGLDDASHGKHATMAQAIADCEVLICGGMGMGAYESMRRLNIQPFVTDSTDPETAVKSYLEGKLVDHIEKLH</sequence>
<dbReference type="Proteomes" id="UP000050430">
    <property type="component" value="Unassembled WGS sequence"/>
</dbReference>
<gene>
    <name evidence="2" type="ORF">ADM99_10340</name>
</gene>
<evidence type="ECO:0000313" key="2">
    <source>
        <dbReference type="EMBL" id="KPL71960.1"/>
    </source>
</evidence>